<dbReference type="Proteomes" id="UP001156441">
    <property type="component" value="Unassembled WGS sequence"/>
</dbReference>
<dbReference type="InterPro" id="IPR041657">
    <property type="entry name" value="HTH_17"/>
</dbReference>
<evidence type="ECO:0000259" key="2">
    <source>
        <dbReference type="Pfam" id="PF12728"/>
    </source>
</evidence>
<sequence>MDRLPADPPVLYTTEEAADILRVRKGWLERQAAARKIPFSLLGGCYRFTARHLNEIVHIFEPGPNSPTPNPPSDTTRRRANTSVSRTTSQLRAKPRARAA</sequence>
<dbReference type="EMBL" id="JAFFZE010000028">
    <property type="protein sequence ID" value="MCT2587791.1"/>
    <property type="molecule type" value="Genomic_DNA"/>
</dbReference>
<gene>
    <name evidence="3" type="ORF">JT362_32215</name>
</gene>
<evidence type="ECO:0000313" key="3">
    <source>
        <dbReference type="EMBL" id="MCT2587791.1"/>
    </source>
</evidence>
<feature type="domain" description="Helix-turn-helix" evidence="2">
    <location>
        <begin position="11"/>
        <end position="55"/>
    </location>
</feature>
<dbReference type="RefSeq" id="WP_375546590.1">
    <property type="nucleotide sequence ID" value="NZ_JAFFZE010000028.1"/>
</dbReference>
<name>A0ABT2JJ24_9PSEU</name>
<dbReference type="Pfam" id="PF12728">
    <property type="entry name" value="HTH_17"/>
    <property type="match status" value="1"/>
</dbReference>
<feature type="region of interest" description="Disordered" evidence="1">
    <location>
        <begin position="59"/>
        <end position="100"/>
    </location>
</feature>
<proteinExistence type="predicted"/>
<reference evidence="3 4" key="1">
    <citation type="submission" date="2021-02" db="EMBL/GenBank/DDBJ databases">
        <title>Actinophytocola xerophila sp. nov., isolated from soil of cotton cropping field.</title>
        <authorList>
            <person name="Huang R."/>
            <person name="Chen X."/>
            <person name="Ge X."/>
            <person name="Liu W."/>
        </authorList>
    </citation>
    <scope>NUCLEOTIDE SEQUENCE [LARGE SCALE GENOMIC DNA]</scope>
    <source>
        <strain evidence="3 4">S1-96</strain>
    </source>
</reference>
<evidence type="ECO:0000256" key="1">
    <source>
        <dbReference type="SAM" id="MobiDB-lite"/>
    </source>
</evidence>
<keyword evidence="4" id="KW-1185">Reference proteome</keyword>
<organism evidence="3 4">
    <name type="scientific">Actinophytocola gossypii</name>
    <dbReference type="NCBI Taxonomy" id="2812003"/>
    <lineage>
        <taxon>Bacteria</taxon>
        <taxon>Bacillati</taxon>
        <taxon>Actinomycetota</taxon>
        <taxon>Actinomycetes</taxon>
        <taxon>Pseudonocardiales</taxon>
        <taxon>Pseudonocardiaceae</taxon>
    </lineage>
</organism>
<evidence type="ECO:0000313" key="4">
    <source>
        <dbReference type="Proteomes" id="UP001156441"/>
    </source>
</evidence>
<protein>
    <submittedName>
        <fullName evidence="3">Helix-turn-helix domain-containing protein</fullName>
    </submittedName>
</protein>
<feature type="compositionally biased region" description="Polar residues" evidence="1">
    <location>
        <begin position="81"/>
        <end position="91"/>
    </location>
</feature>
<comment type="caution">
    <text evidence="3">The sequence shown here is derived from an EMBL/GenBank/DDBJ whole genome shotgun (WGS) entry which is preliminary data.</text>
</comment>
<accession>A0ABT2JJ24</accession>